<evidence type="ECO:0000313" key="1">
    <source>
        <dbReference type="EMBL" id="MCF5064037.1"/>
    </source>
</evidence>
<name>A0A9Q3X7I9_PSESX</name>
<organism evidence="1 2">
    <name type="scientific">Pseudomonas syringae</name>
    <dbReference type="NCBI Taxonomy" id="317"/>
    <lineage>
        <taxon>Bacteria</taxon>
        <taxon>Pseudomonadati</taxon>
        <taxon>Pseudomonadota</taxon>
        <taxon>Gammaproteobacteria</taxon>
        <taxon>Pseudomonadales</taxon>
        <taxon>Pseudomonadaceae</taxon>
        <taxon>Pseudomonas</taxon>
    </lineage>
</organism>
<gene>
    <name evidence="1" type="ORF">GIW73_13930</name>
</gene>
<dbReference type="Proteomes" id="UP000814207">
    <property type="component" value="Unassembled WGS sequence"/>
</dbReference>
<dbReference type="EMBL" id="WKEU01000054">
    <property type="protein sequence ID" value="MCF5064037.1"/>
    <property type="molecule type" value="Genomic_DNA"/>
</dbReference>
<comment type="caution">
    <text evidence="1">The sequence shown here is derived from an EMBL/GenBank/DDBJ whole genome shotgun (WGS) entry which is preliminary data.</text>
</comment>
<sequence length="149" mass="17416">MTVQTITAPEGDLLNVLYRISPLEWRRFQQRYPEARVDNSFQVIDRSGYPPYISFRFVEDDDEIMRKLKWAVEDYAGSVTWTLHEHKRYGLPGVNWTIRPSRICEVKELAQALGLTSDEYLAKYEPNFGVIAYVDLDGLTEHIRRVFGV</sequence>
<evidence type="ECO:0000313" key="2">
    <source>
        <dbReference type="Proteomes" id="UP000814207"/>
    </source>
</evidence>
<reference evidence="1" key="1">
    <citation type="submission" date="2019-11" db="EMBL/GenBank/DDBJ databases">
        <title>Epiphytic Pseudomonas syringae from cherry orchards.</title>
        <authorList>
            <person name="Hulin M.T."/>
        </authorList>
    </citation>
    <scope>NUCLEOTIDE SEQUENCE</scope>
    <source>
        <strain evidence="1">PA-6-9A</strain>
    </source>
</reference>
<proteinExistence type="predicted"/>
<accession>A0A9Q3X7I9</accession>
<protein>
    <submittedName>
        <fullName evidence="1">Uncharacterized protein</fullName>
    </submittedName>
</protein>
<dbReference type="AlphaFoldDB" id="A0A9Q3X7I9"/>